<dbReference type="PANTHER" id="PTHR31935">
    <property type="entry name" value="COILED-COIL DOMAIN-CONTAINING PROTEIN 13"/>
    <property type="match status" value="1"/>
</dbReference>
<dbReference type="Proteomes" id="UP000812440">
    <property type="component" value="Chromosome 6"/>
</dbReference>
<dbReference type="AlphaFoldDB" id="A0A8T2JGN2"/>
<comment type="caution">
    <text evidence="2">The sequence shown here is derived from an EMBL/GenBank/DDBJ whole genome shotgun (WGS) entry which is preliminary data.</text>
</comment>
<dbReference type="GO" id="GO:1905515">
    <property type="term" value="P:non-motile cilium assembly"/>
    <property type="evidence" value="ECO:0007669"/>
    <property type="project" value="TreeGrafter"/>
</dbReference>
<sequence>MLGISTSKRFTAQEKNLSRIRVLEKERKEALEKITSEHEALKKDHEDVKKRLEASKSRNKVLTNDVKI</sequence>
<dbReference type="EMBL" id="JAACNH010000005">
    <property type="protein sequence ID" value="KAG8443482.1"/>
    <property type="molecule type" value="Genomic_DNA"/>
</dbReference>
<reference evidence="2" key="1">
    <citation type="thesis" date="2020" institute="ProQuest LLC" country="789 East Eisenhower Parkway, Ann Arbor, MI, USA">
        <title>Comparative Genomics and Chromosome Evolution.</title>
        <authorList>
            <person name="Mudd A.B."/>
        </authorList>
    </citation>
    <scope>NUCLEOTIDE SEQUENCE</scope>
    <source>
        <strain evidence="2">Female2</strain>
        <tissue evidence="2">Blood</tissue>
    </source>
</reference>
<keyword evidence="3" id="KW-1185">Reference proteome</keyword>
<dbReference type="GO" id="GO:0034451">
    <property type="term" value="C:centriolar satellite"/>
    <property type="evidence" value="ECO:0007669"/>
    <property type="project" value="TreeGrafter"/>
</dbReference>
<evidence type="ECO:0000313" key="3">
    <source>
        <dbReference type="Proteomes" id="UP000812440"/>
    </source>
</evidence>
<organism evidence="2 3">
    <name type="scientific">Hymenochirus boettgeri</name>
    <name type="common">Congo dwarf clawed frog</name>
    <dbReference type="NCBI Taxonomy" id="247094"/>
    <lineage>
        <taxon>Eukaryota</taxon>
        <taxon>Metazoa</taxon>
        <taxon>Chordata</taxon>
        <taxon>Craniata</taxon>
        <taxon>Vertebrata</taxon>
        <taxon>Euteleostomi</taxon>
        <taxon>Amphibia</taxon>
        <taxon>Batrachia</taxon>
        <taxon>Anura</taxon>
        <taxon>Pipoidea</taxon>
        <taxon>Pipidae</taxon>
        <taxon>Pipinae</taxon>
        <taxon>Hymenochirus</taxon>
    </lineage>
</organism>
<feature type="coiled-coil region" evidence="1">
    <location>
        <begin position="20"/>
        <end position="65"/>
    </location>
</feature>
<name>A0A8T2JGN2_9PIPI</name>
<accession>A0A8T2JGN2</accession>
<gene>
    <name evidence="2" type="ORF">GDO86_012033</name>
</gene>
<proteinExistence type="predicted"/>
<dbReference type="GO" id="GO:0031122">
    <property type="term" value="P:cytoplasmic microtubule organization"/>
    <property type="evidence" value="ECO:0007669"/>
    <property type="project" value="TreeGrafter"/>
</dbReference>
<protein>
    <submittedName>
        <fullName evidence="2">Uncharacterized protein</fullName>
    </submittedName>
</protein>
<dbReference type="PANTHER" id="PTHR31935:SF1">
    <property type="entry name" value="COILED-COIL DOMAIN-CONTAINING PROTEIN 13"/>
    <property type="match status" value="1"/>
</dbReference>
<dbReference type="OrthoDB" id="10258312at2759"/>
<dbReference type="InterPro" id="IPR038929">
    <property type="entry name" value="CCDC13"/>
</dbReference>
<evidence type="ECO:0000313" key="2">
    <source>
        <dbReference type="EMBL" id="KAG8443482.1"/>
    </source>
</evidence>
<keyword evidence="1" id="KW-0175">Coiled coil</keyword>
<evidence type="ECO:0000256" key="1">
    <source>
        <dbReference type="SAM" id="Coils"/>
    </source>
</evidence>